<dbReference type="GO" id="GO:0005669">
    <property type="term" value="C:transcription factor TFIID complex"/>
    <property type="evidence" value="ECO:0000318"/>
    <property type="project" value="GO_Central"/>
</dbReference>
<dbReference type="Pfam" id="PF02269">
    <property type="entry name" value="TFIID-18kDa"/>
    <property type="match status" value="1"/>
</dbReference>
<feature type="compositionally biased region" description="Acidic residues" evidence="7">
    <location>
        <begin position="190"/>
        <end position="206"/>
    </location>
</feature>
<dbReference type="GeneID" id="3872193"/>
<evidence type="ECO:0000256" key="6">
    <source>
        <dbReference type="ARBA" id="ARBA00040136"/>
    </source>
</evidence>
<gene>
    <name evidence="8" type="ORF">NCU03464</name>
</gene>
<dbReference type="PANTHER" id="PTHR11380">
    <property type="entry name" value="TRANSCRIPTION INITIATION FACTOR TFIID/SUPT3-RELATED"/>
    <property type="match status" value="1"/>
</dbReference>
<keyword evidence="4" id="KW-0539">Nucleus</keyword>
<dbReference type="PaxDb" id="5141-EFNCRP00000002671"/>
<dbReference type="Gene3D" id="1.10.20.10">
    <property type="entry name" value="Histone, subunit A"/>
    <property type="match status" value="1"/>
</dbReference>
<evidence type="ECO:0000256" key="3">
    <source>
        <dbReference type="ARBA" id="ARBA00023163"/>
    </source>
</evidence>
<evidence type="ECO:0000313" key="8">
    <source>
        <dbReference type="EMBL" id="EAA26819.1"/>
    </source>
</evidence>
<sequence>MEPRARAGKNVGKMNFNHNELAQLLYGHGDLKNPLPETVRVLDELITDFIQGVGFEATRAAHHAGRQKVKFEDFEFAMRRNPRFMGKIQEVFEKKKEIEAARKNFNIEDQLMKDADKEEKEKEKKGGSADKGDKEKGEKGEKEKEKGGEKGGGGGEKEKEKGPGSTVSGSGSGLGSGGGGTKRKRQQSVLEDEELDELDDDLEAEADIGTATKRR</sequence>
<dbReference type="RefSeq" id="XP_956055.1">
    <property type="nucleotide sequence ID" value="XM_950962.2"/>
</dbReference>
<dbReference type="EMBL" id="CM002237">
    <property type="protein sequence ID" value="EAA26819.1"/>
    <property type="molecule type" value="Genomic_DNA"/>
</dbReference>
<keyword evidence="2" id="KW-0805">Transcription regulation</keyword>
<proteinExistence type="inferred from homology"/>
<dbReference type="AlphaFoldDB" id="Q1K4U1"/>
<dbReference type="SUPFAM" id="SSF47113">
    <property type="entry name" value="Histone-fold"/>
    <property type="match status" value="1"/>
</dbReference>
<feature type="region of interest" description="Disordered" evidence="7">
    <location>
        <begin position="109"/>
        <end position="215"/>
    </location>
</feature>
<organism evidence="8 9">
    <name type="scientific">Neurospora crassa (strain ATCC 24698 / 74-OR23-1A / CBS 708.71 / DSM 1257 / FGSC 987)</name>
    <dbReference type="NCBI Taxonomy" id="367110"/>
    <lineage>
        <taxon>Eukaryota</taxon>
        <taxon>Fungi</taxon>
        <taxon>Dikarya</taxon>
        <taxon>Ascomycota</taxon>
        <taxon>Pezizomycotina</taxon>
        <taxon>Sordariomycetes</taxon>
        <taxon>Sordariomycetidae</taxon>
        <taxon>Sordariales</taxon>
        <taxon>Sordariaceae</taxon>
        <taxon>Neurospora</taxon>
    </lineage>
</organism>
<comment type="similarity">
    <text evidence="5">Belongs to the TAF13 family.</text>
</comment>
<evidence type="ECO:0000313" key="9">
    <source>
        <dbReference type="Proteomes" id="UP000001805"/>
    </source>
</evidence>
<dbReference type="GO" id="GO:0046982">
    <property type="term" value="F:protein heterodimerization activity"/>
    <property type="evidence" value="ECO:0007669"/>
    <property type="project" value="InterPro"/>
</dbReference>
<dbReference type="GO" id="GO:0006366">
    <property type="term" value="P:transcription by RNA polymerase II"/>
    <property type="evidence" value="ECO:0000318"/>
    <property type="project" value="GO_Central"/>
</dbReference>
<dbReference type="OMA" id="QLMKDAD"/>
<evidence type="ECO:0000256" key="7">
    <source>
        <dbReference type="SAM" id="MobiDB-lite"/>
    </source>
</evidence>
<dbReference type="SMR" id="Q1K4U1"/>
<dbReference type="HOGENOM" id="CLU_076665_1_2_1"/>
<comment type="subcellular location">
    <subcellularLocation>
        <location evidence="1">Nucleus</location>
    </subcellularLocation>
</comment>
<evidence type="ECO:0000256" key="1">
    <source>
        <dbReference type="ARBA" id="ARBA00004123"/>
    </source>
</evidence>
<evidence type="ECO:0000256" key="5">
    <source>
        <dbReference type="ARBA" id="ARBA00038392"/>
    </source>
</evidence>
<dbReference type="CDD" id="cd07978">
    <property type="entry name" value="HFD_TAF13"/>
    <property type="match status" value="1"/>
</dbReference>
<dbReference type="InterPro" id="IPR003195">
    <property type="entry name" value="TFIID_TAF13"/>
</dbReference>
<dbReference type="InParanoid" id="Q1K4U1"/>
<keyword evidence="3" id="KW-0804">Transcription</keyword>
<dbReference type="Proteomes" id="UP000001805">
    <property type="component" value="Chromosome 6, Linkage Group II"/>
</dbReference>
<accession>Q1K4U1</accession>
<feature type="compositionally biased region" description="Basic and acidic residues" evidence="7">
    <location>
        <begin position="109"/>
        <end position="162"/>
    </location>
</feature>
<dbReference type="InterPro" id="IPR009072">
    <property type="entry name" value="Histone-fold"/>
</dbReference>
<evidence type="ECO:0000256" key="4">
    <source>
        <dbReference type="ARBA" id="ARBA00023242"/>
    </source>
</evidence>
<feature type="compositionally biased region" description="Gly residues" evidence="7">
    <location>
        <begin position="170"/>
        <end position="180"/>
    </location>
</feature>
<dbReference type="PANTHER" id="PTHR11380:SF5">
    <property type="entry name" value="TRANSCRIPTION INITIATION FACTOR TFIID SUBUNIT 13"/>
    <property type="match status" value="1"/>
</dbReference>
<dbReference type="GO" id="GO:0051123">
    <property type="term" value="P:RNA polymerase II preinitiation complex assembly"/>
    <property type="evidence" value="ECO:0000318"/>
    <property type="project" value="GO_Central"/>
</dbReference>
<reference evidence="8 9" key="1">
    <citation type="journal article" date="2003" name="Nature">
        <title>The genome sequence of the filamentous fungus Neurospora crassa.</title>
        <authorList>
            <person name="Galagan J.E."/>
            <person name="Calvo S.E."/>
            <person name="Borkovich K.A."/>
            <person name="Selker E.U."/>
            <person name="Read N.D."/>
            <person name="Jaffe D."/>
            <person name="FitzHugh W."/>
            <person name="Ma L.J."/>
            <person name="Smirnov S."/>
            <person name="Purcell S."/>
            <person name="Rehman B."/>
            <person name="Elkins T."/>
            <person name="Engels R."/>
            <person name="Wang S."/>
            <person name="Nielsen C.B."/>
            <person name="Butler J."/>
            <person name="Endrizzi M."/>
            <person name="Qui D."/>
            <person name="Ianakiev P."/>
            <person name="Bell-Pedersen D."/>
            <person name="Nelson M.A."/>
            <person name="Werner-Washburne M."/>
            <person name="Selitrennikoff C.P."/>
            <person name="Kinsey J.A."/>
            <person name="Braun E.L."/>
            <person name="Zelter A."/>
            <person name="Schulte U."/>
            <person name="Kothe G.O."/>
            <person name="Jedd G."/>
            <person name="Mewes W."/>
            <person name="Staben C."/>
            <person name="Marcotte E."/>
            <person name="Greenberg D."/>
            <person name="Roy A."/>
            <person name="Foley K."/>
            <person name="Naylor J."/>
            <person name="Stange-Thomann N."/>
            <person name="Barrett R."/>
            <person name="Gnerre S."/>
            <person name="Kamal M."/>
            <person name="Kamvysselis M."/>
            <person name="Mauceli E."/>
            <person name="Bielke C."/>
            <person name="Rudd S."/>
            <person name="Frishman D."/>
            <person name="Krystofova S."/>
            <person name="Rasmussen C."/>
            <person name="Metzenberg R.L."/>
            <person name="Perkins D.D."/>
            <person name="Kroken S."/>
            <person name="Cogoni C."/>
            <person name="Macino G."/>
            <person name="Catcheside D."/>
            <person name="Li W."/>
            <person name="Pratt R.J."/>
            <person name="Osmani S.A."/>
            <person name="DeSouza C.P."/>
            <person name="Glass L."/>
            <person name="Orbach M.J."/>
            <person name="Berglund J.A."/>
            <person name="Voelker R."/>
            <person name="Yarden O."/>
            <person name="Plamann M."/>
            <person name="Seiler S."/>
            <person name="Dunlap J."/>
            <person name="Radford A."/>
            <person name="Aramayo R."/>
            <person name="Natvig D.O."/>
            <person name="Alex L.A."/>
            <person name="Mannhaupt G."/>
            <person name="Ebbole D.J."/>
            <person name="Freitag M."/>
            <person name="Paulsen I."/>
            <person name="Sachs M.S."/>
            <person name="Lander E.S."/>
            <person name="Nusbaum C."/>
            <person name="Birren B."/>
        </authorList>
    </citation>
    <scope>NUCLEOTIDE SEQUENCE [LARGE SCALE GENOMIC DNA]</scope>
    <source>
        <strain evidence="9">ATCC 24698 / 74-OR23-1A / CBS 708.71 / DSM 1257 / FGSC 987</strain>
    </source>
</reference>
<name>Q1K4U1_NEUCR</name>
<dbReference type="KEGG" id="ncr:NCU03464"/>
<protein>
    <recommendedName>
        <fullName evidence="6">Transcription initiation factor TFIID subunit 13</fullName>
    </recommendedName>
</protein>
<dbReference type="OrthoDB" id="10266074at2759"/>
<keyword evidence="9" id="KW-1185">Reference proteome</keyword>
<evidence type="ECO:0000256" key="2">
    <source>
        <dbReference type="ARBA" id="ARBA00023015"/>
    </source>
</evidence>
<dbReference type="VEuPathDB" id="FungiDB:NCU03464"/>
<dbReference type="STRING" id="367110.Q1K4U1"/>